<evidence type="ECO:0000313" key="6">
    <source>
        <dbReference type="Proteomes" id="UP000445000"/>
    </source>
</evidence>
<dbReference type="PANTHER" id="PTHR30146:SF153">
    <property type="entry name" value="LACTOSE OPERON REPRESSOR"/>
    <property type="match status" value="1"/>
</dbReference>
<dbReference type="EMBL" id="BLJN01000001">
    <property type="protein sequence ID" value="GFE78007.1"/>
    <property type="molecule type" value="Genomic_DNA"/>
</dbReference>
<evidence type="ECO:0000313" key="5">
    <source>
        <dbReference type="EMBL" id="GFE78007.1"/>
    </source>
</evidence>
<dbReference type="GO" id="GO:0003700">
    <property type="term" value="F:DNA-binding transcription factor activity"/>
    <property type="evidence" value="ECO:0007669"/>
    <property type="project" value="TreeGrafter"/>
</dbReference>
<comment type="caution">
    <text evidence="5">The sequence shown here is derived from an EMBL/GenBank/DDBJ whole genome shotgun (WGS) entry which is preliminary data.</text>
</comment>
<dbReference type="InterPro" id="IPR046335">
    <property type="entry name" value="LacI/GalR-like_sensor"/>
</dbReference>
<evidence type="ECO:0000256" key="1">
    <source>
        <dbReference type="ARBA" id="ARBA00023015"/>
    </source>
</evidence>
<proteinExistence type="predicted"/>
<dbReference type="PROSITE" id="PS50932">
    <property type="entry name" value="HTH_LACI_2"/>
    <property type="match status" value="1"/>
</dbReference>
<keyword evidence="1" id="KW-0805">Transcription regulation</keyword>
<dbReference type="SUPFAM" id="SSF53822">
    <property type="entry name" value="Periplasmic binding protein-like I"/>
    <property type="match status" value="1"/>
</dbReference>
<dbReference type="AlphaFoldDB" id="A0A829Y4B4"/>
<dbReference type="RefSeq" id="WP_161809949.1">
    <property type="nucleotide sequence ID" value="NZ_BLJN01000001.1"/>
</dbReference>
<dbReference type="CDD" id="cd01545">
    <property type="entry name" value="PBP1_SalR"/>
    <property type="match status" value="1"/>
</dbReference>
<dbReference type="Proteomes" id="UP000445000">
    <property type="component" value="Unassembled WGS sequence"/>
</dbReference>
<dbReference type="InterPro" id="IPR000843">
    <property type="entry name" value="HTH_LacI"/>
</dbReference>
<protein>
    <submittedName>
        <fullName evidence="5">LacI family transcriptional regulator</fullName>
    </submittedName>
</protein>
<dbReference type="Gene3D" id="3.40.50.2300">
    <property type="match status" value="2"/>
</dbReference>
<sequence length="342" mass="37831">MTKAPPRRAKIQDVAEAAGVAIKTVSRVLNNEPNVREETRQRVLAIVKKLNYHPSLSARSLAGRRSFLIGLIYENPSANYIVDVQHGAMARCREDRFQLLMHQVTGKGEEMERDVLGLVDQTHLDGLIVTAPLSESVDLMRALDRRALPFVRVAPNDAPHPTPYVDMDDAGAAREMTEYLIGLGHRRIGFIVGHPDHFASGQRLVGYQAALAAHGIEFQERYVRQGYFIFESGMEAARELLTQADPPTAIFASNDDMAAGVLMAAHELGFSVPERLSVAGFDDTYIAKTVWPRLTTVHQPTYDLAYTATNLLLQMLQTGAAPQSMRLGYRLVCRASTAVVHK</sequence>
<organism evidence="5 6">
    <name type="scientific">Steroidobacter agaridevorans</name>
    <dbReference type="NCBI Taxonomy" id="2695856"/>
    <lineage>
        <taxon>Bacteria</taxon>
        <taxon>Pseudomonadati</taxon>
        <taxon>Pseudomonadota</taxon>
        <taxon>Gammaproteobacteria</taxon>
        <taxon>Steroidobacterales</taxon>
        <taxon>Steroidobacteraceae</taxon>
        <taxon>Steroidobacter</taxon>
    </lineage>
</organism>
<dbReference type="Gene3D" id="1.10.260.40">
    <property type="entry name" value="lambda repressor-like DNA-binding domains"/>
    <property type="match status" value="1"/>
</dbReference>
<evidence type="ECO:0000256" key="2">
    <source>
        <dbReference type="ARBA" id="ARBA00023125"/>
    </source>
</evidence>
<keyword evidence="2" id="KW-0238">DNA-binding</keyword>
<dbReference type="Pfam" id="PF00356">
    <property type="entry name" value="LacI"/>
    <property type="match status" value="1"/>
</dbReference>
<accession>A0A829Y4B4</accession>
<evidence type="ECO:0000259" key="4">
    <source>
        <dbReference type="PROSITE" id="PS50932"/>
    </source>
</evidence>
<dbReference type="InterPro" id="IPR028082">
    <property type="entry name" value="Peripla_BP_I"/>
</dbReference>
<dbReference type="SMART" id="SM00354">
    <property type="entry name" value="HTH_LACI"/>
    <property type="match status" value="1"/>
</dbReference>
<dbReference type="CDD" id="cd01392">
    <property type="entry name" value="HTH_LacI"/>
    <property type="match status" value="1"/>
</dbReference>
<reference evidence="6" key="1">
    <citation type="submission" date="2020-01" db="EMBL/GenBank/DDBJ databases">
        <title>'Steroidobacter agaridevorans' sp. nov., agar-degrading bacteria isolated from rhizosphere soils.</title>
        <authorList>
            <person name="Ikenaga M."/>
            <person name="Kataoka M."/>
            <person name="Murouchi A."/>
            <person name="Katsuragi S."/>
            <person name="Sakai M."/>
        </authorList>
    </citation>
    <scope>NUCLEOTIDE SEQUENCE [LARGE SCALE GENOMIC DNA]</scope>
    <source>
        <strain evidence="6">YU21-B</strain>
    </source>
</reference>
<keyword evidence="6" id="KW-1185">Reference proteome</keyword>
<dbReference type="PANTHER" id="PTHR30146">
    <property type="entry name" value="LACI-RELATED TRANSCRIPTIONAL REPRESSOR"/>
    <property type="match status" value="1"/>
</dbReference>
<feature type="domain" description="HTH lacI-type" evidence="4">
    <location>
        <begin position="9"/>
        <end position="63"/>
    </location>
</feature>
<dbReference type="SUPFAM" id="SSF47413">
    <property type="entry name" value="lambda repressor-like DNA-binding domains"/>
    <property type="match status" value="1"/>
</dbReference>
<dbReference type="InterPro" id="IPR010982">
    <property type="entry name" value="Lambda_DNA-bd_dom_sf"/>
</dbReference>
<gene>
    <name evidence="5" type="ORF">GCM10011487_00070</name>
</gene>
<keyword evidence="3" id="KW-0804">Transcription</keyword>
<evidence type="ECO:0000256" key="3">
    <source>
        <dbReference type="ARBA" id="ARBA00023163"/>
    </source>
</evidence>
<dbReference type="GO" id="GO:0000976">
    <property type="term" value="F:transcription cis-regulatory region binding"/>
    <property type="evidence" value="ECO:0007669"/>
    <property type="project" value="TreeGrafter"/>
</dbReference>
<name>A0A829Y4B4_9GAMM</name>
<dbReference type="Pfam" id="PF13377">
    <property type="entry name" value="Peripla_BP_3"/>
    <property type="match status" value="1"/>
</dbReference>